<dbReference type="PANTHER" id="PTHR43031">
    <property type="entry name" value="FAD-DEPENDENT OXIDOREDUCTASE"/>
    <property type="match status" value="1"/>
</dbReference>
<reference evidence="2" key="1">
    <citation type="submission" date="2020-12" db="EMBL/GenBank/DDBJ databases">
        <title>Genome public.</title>
        <authorList>
            <person name="Sun Q."/>
        </authorList>
    </citation>
    <scope>NUCLEOTIDE SEQUENCE</scope>
    <source>
        <strain evidence="2">CCM 8863</strain>
    </source>
</reference>
<dbReference type="PANTHER" id="PTHR43031:SF17">
    <property type="entry name" value="SULFURTRANSFERASE YTWF-RELATED"/>
    <property type="match status" value="1"/>
</dbReference>
<dbReference type="InterPro" id="IPR050229">
    <property type="entry name" value="GlpE_sulfurtransferase"/>
</dbReference>
<dbReference type="CDD" id="cd00158">
    <property type="entry name" value="RHOD"/>
    <property type="match status" value="1"/>
</dbReference>
<dbReference type="EMBL" id="JAEIOS010000015">
    <property type="protein sequence ID" value="MBI8990331.1"/>
    <property type="molecule type" value="Genomic_DNA"/>
</dbReference>
<dbReference type="InterPro" id="IPR001763">
    <property type="entry name" value="Rhodanese-like_dom"/>
</dbReference>
<dbReference type="SUPFAM" id="SSF52821">
    <property type="entry name" value="Rhodanese/Cell cycle control phosphatase"/>
    <property type="match status" value="1"/>
</dbReference>
<feature type="domain" description="Rhodanese" evidence="1">
    <location>
        <begin position="9"/>
        <end position="96"/>
    </location>
</feature>
<accession>A0A934I792</accession>
<dbReference type="Pfam" id="PF00581">
    <property type="entry name" value="Rhodanese"/>
    <property type="match status" value="1"/>
</dbReference>
<evidence type="ECO:0000313" key="3">
    <source>
        <dbReference type="Proteomes" id="UP000645966"/>
    </source>
</evidence>
<organism evidence="2 3">
    <name type="scientific">Corynebacterium meridianum</name>
    <dbReference type="NCBI Taxonomy" id="2765363"/>
    <lineage>
        <taxon>Bacteria</taxon>
        <taxon>Bacillati</taxon>
        <taxon>Actinomycetota</taxon>
        <taxon>Actinomycetes</taxon>
        <taxon>Mycobacteriales</taxon>
        <taxon>Corynebacteriaceae</taxon>
        <taxon>Corynebacterium</taxon>
    </lineage>
</organism>
<name>A0A934I792_9CORY</name>
<proteinExistence type="predicted"/>
<dbReference type="Gene3D" id="3.40.250.10">
    <property type="entry name" value="Rhodanese-like domain"/>
    <property type="match status" value="1"/>
</dbReference>
<dbReference type="SMART" id="SM00450">
    <property type="entry name" value="RHOD"/>
    <property type="match status" value="1"/>
</dbReference>
<dbReference type="RefSeq" id="WP_198739335.1">
    <property type="nucleotide sequence ID" value="NZ_JAEIOS010000015.1"/>
</dbReference>
<dbReference type="PROSITE" id="PS50206">
    <property type="entry name" value="RHODANESE_3"/>
    <property type="match status" value="1"/>
</dbReference>
<protein>
    <submittedName>
        <fullName evidence="2">Rhodanese-like domain-containing protein</fullName>
    </submittedName>
</protein>
<evidence type="ECO:0000313" key="2">
    <source>
        <dbReference type="EMBL" id="MBI8990331.1"/>
    </source>
</evidence>
<gene>
    <name evidence="2" type="ORF">JDV75_11260</name>
</gene>
<dbReference type="Proteomes" id="UP000645966">
    <property type="component" value="Unassembled WGS sequence"/>
</dbReference>
<dbReference type="InterPro" id="IPR036873">
    <property type="entry name" value="Rhodanese-like_dom_sf"/>
</dbReference>
<sequence length="99" mass="10680">MKTVLPSAVPSDAQIVDVREADEFADGHATGAVNLPMSEIVGRLDEIDRDRDLYVICLSGGRSARVCEYLEHRGIDAINVEGGTSAWRAAELPMEIPGI</sequence>
<evidence type="ECO:0000259" key="1">
    <source>
        <dbReference type="PROSITE" id="PS50206"/>
    </source>
</evidence>
<dbReference type="AlphaFoldDB" id="A0A934I792"/>
<keyword evidence="3" id="KW-1185">Reference proteome</keyword>
<comment type="caution">
    <text evidence="2">The sequence shown here is derived from an EMBL/GenBank/DDBJ whole genome shotgun (WGS) entry which is preliminary data.</text>
</comment>